<protein>
    <submittedName>
        <fullName evidence="3">Uncharacterized protein</fullName>
    </submittedName>
</protein>
<evidence type="ECO:0000313" key="4">
    <source>
        <dbReference type="Proteomes" id="UP001516023"/>
    </source>
</evidence>
<feature type="compositionally biased region" description="Basic and acidic residues" evidence="1">
    <location>
        <begin position="35"/>
        <end position="49"/>
    </location>
</feature>
<feature type="transmembrane region" description="Helical" evidence="2">
    <location>
        <begin position="130"/>
        <end position="149"/>
    </location>
</feature>
<gene>
    <name evidence="3" type="ORF">HJC23_007062</name>
</gene>
<feature type="region of interest" description="Disordered" evidence="1">
    <location>
        <begin position="1"/>
        <end position="49"/>
    </location>
</feature>
<evidence type="ECO:0000256" key="2">
    <source>
        <dbReference type="SAM" id="Phobius"/>
    </source>
</evidence>
<evidence type="ECO:0000256" key="1">
    <source>
        <dbReference type="SAM" id="MobiDB-lite"/>
    </source>
</evidence>
<dbReference type="Proteomes" id="UP001516023">
    <property type="component" value="Unassembled WGS sequence"/>
</dbReference>
<evidence type="ECO:0000313" key="3">
    <source>
        <dbReference type="EMBL" id="KAL3784606.1"/>
    </source>
</evidence>
<name>A0ABD3PBV3_9STRA</name>
<reference evidence="3 4" key="1">
    <citation type="journal article" date="2020" name="G3 (Bethesda)">
        <title>Improved Reference Genome for Cyclotella cryptica CCMP332, a Model for Cell Wall Morphogenesis, Salinity Adaptation, and Lipid Production in Diatoms (Bacillariophyta).</title>
        <authorList>
            <person name="Roberts W.R."/>
            <person name="Downey K.M."/>
            <person name="Ruck E.C."/>
            <person name="Traller J.C."/>
            <person name="Alverson A.J."/>
        </authorList>
    </citation>
    <scope>NUCLEOTIDE SEQUENCE [LARGE SCALE GENOMIC DNA]</scope>
    <source>
        <strain evidence="3 4">CCMP332</strain>
    </source>
</reference>
<keyword evidence="4" id="KW-1185">Reference proteome</keyword>
<accession>A0ABD3PBV3</accession>
<proteinExistence type="predicted"/>
<organism evidence="3 4">
    <name type="scientific">Cyclotella cryptica</name>
    <dbReference type="NCBI Taxonomy" id="29204"/>
    <lineage>
        <taxon>Eukaryota</taxon>
        <taxon>Sar</taxon>
        <taxon>Stramenopiles</taxon>
        <taxon>Ochrophyta</taxon>
        <taxon>Bacillariophyta</taxon>
        <taxon>Coscinodiscophyceae</taxon>
        <taxon>Thalassiosirophycidae</taxon>
        <taxon>Stephanodiscales</taxon>
        <taxon>Stephanodiscaceae</taxon>
        <taxon>Cyclotella</taxon>
    </lineage>
</organism>
<keyword evidence="2" id="KW-1133">Transmembrane helix</keyword>
<keyword evidence="2" id="KW-0812">Transmembrane</keyword>
<keyword evidence="2" id="KW-0472">Membrane</keyword>
<dbReference type="EMBL" id="JABMIG020000232">
    <property type="protein sequence ID" value="KAL3784606.1"/>
    <property type="molecule type" value="Genomic_DNA"/>
</dbReference>
<sequence>MRSRQGRSRSANIGGHRAASRQRKLLFVTPTEETAEGRDAANELGDRAAMESSRLPSSKYIVSAEAVEGDMVKAVPCVIVVVVPPWLLHEGLGDDRTDDDTDENGRLFLESSELRAEELRSWRDDRLMRVWLDDMAATLLVLVIVVLLLSPERMEEEREDGVGDRAVALGGSSRRPRADLAARRFECFLEEEADMVVYGCGTIVSTKYEFIRTAQLYRDLHGGGQERDTAIACIQQIFPRAKITPKCVDQYPIRVVIEAHDAAGSTKGVVIWKGDQKSLFRKYASKRKAAQEEIVRRLEELRADGF</sequence>
<dbReference type="AlphaFoldDB" id="A0ABD3PBV3"/>
<comment type="caution">
    <text evidence="3">The sequence shown here is derived from an EMBL/GenBank/DDBJ whole genome shotgun (WGS) entry which is preliminary data.</text>
</comment>